<dbReference type="PANTHER" id="PTHR11261">
    <property type="entry name" value="INTERPHOTORECEPTOR RETINOID-BINDING PROTEIN"/>
    <property type="match status" value="1"/>
</dbReference>
<dbReference type="InterPro" id="IPR005151">
    <property type="entry name" value="Tail-specific_protease"/>
</dbReference>
<dbReference type="STRING" id="1121895.GCA_000378485_00466"/>
<dbReference type="Pfam" id="PF14684">
    <property type="entry name" value="Tricorn_C1"/>
    <property type="match status" value="1"/>
</dbReference>
<feature type="chain" id="PRO_5002003069" evidence="1">
    <location>
        <begin position="25"/>
        <end position="402"/>
    </location>
</feature>
<dbReference type="InterPro" id="IPR029045">
    <property type="entry name" value="ClpP/crotonase-like_dom_sf"/>
</dbReference>
<dbReference type="RefSeq" id="WP_020211590.1">
    <property type="nucleotide sequence ID" value="NZ_JRLX01000001.1"/>
</dbReference>
<dbReference type="AlphaFoldDB" id="A0A0A2MAU9"/>
<dbReference type="GO" id="GO:0006508">
    <property type="term" value="P:proteolysis"/>
    <property type="evidence" value="ECO:0007669"/>
    <property type="project" value="InterPro"/>
</dbReference>
<comment type="caution">
    <text evidence="3">The sequence shown here is derived from an EMBL/GenBank/DDBJ whole genome shotgun (WGS) entry which is preliminary data.</text>
</comment>
<dbReference type="EMBL" id="JRLX01000001">
    <property type="protein sequence ID" value="KGO88573.1"/>
    <property type="molecule type" value="Genomic_DNA"/>
</dbReference>
<proteinExistence type="predicted"/>
<dbReference type="OrthoDB" id="9812068at2"/>
<feature type="signal peptide" evidence="1">
    <location>
        <begin position="1"/>
        <end position="24"/>
    </location>
</feature>
<evidence type="ECO:0000259" key="2">
    <source>
        <dbReference type="SMART" id="SM00245"/>
    </source>
</evidence>
<dbReference type="InterPro" id="IPR036034">
    <property type="entry name" value="PDZ_sf"/>
</dbReference>
<dbReference type="Gene3D" id="3.30.750.44">
    <property type="match status" value="1"/>
</dbReference>
<name>A0A0A2MAU9_9FLAO</name>
<protein>
    <submittedName>
        <fullName evidence="3">Peptidase</fullName>
    </submittedName>
</protein>
<dbReference type="eggNOG" id="COG0793">
    <property type="taxonomic scope" value="Bacteria"/>
</dbReference>
<accession>A0A0A2MAU9</accession>
<dbReference type="GO" id="GO:0008236">
    <property type="term" value="F:serine-type peptidase activity"/>
    <property type="evidence" value="ECO:0007669"/>
    <property type="project" value="InterPro"/>
</dbReference>
<dbReference type="SUPFAM" id="SSF50156">
    <property type="entry name" value="PDZ domain-like"/>
    <property type="match status" value="1"/>
</dbReference>
<dbReference type="Proteomes" id="UP000030152">
    <property type="component" value="Unassembled WGS sequence"/>
</dbReference>
<feature type="domain" description="Tail specific protease" evidence="2">
    <location>
        <begin position="180"/>
        <end position="388"/>
    </location>
</feature>
<dbReference type="Gene3D" id="3.90.226.10">
    <property type="entry name" value="2-enoyl-CoA Hydratase, Chain A, domain 1"/>
    <property type="match status" value="1"/>
</dbReference>
<dbReference type="SUPFAM" id="SSF52096">
    <property type="entry name" value="ClpP/crotonase"/>
    <property type="match status" value="1"/>
</dbReference>
<evidence type="ECO:0000313" key="4">
    <source>
        <dbReference type="Proteomes" id="UP000030152"/>
    </source>
</evidence>
<evidence type="ECO:0000256" key="1">
    <source>
        <dbReference type="SAM" id="SignalP"/>
    </source>
</evidence>
<organism evidence="3 4">
    <name type="scientific">Flavobacterium rivuli WB 3.3-2 = DSM 21788</name>
    <dbReference type="NCBI Taxonomy" id="1121895"/>
    <lineage>
        <taxon>Bacteria</taxon>
        <taxon>Pseudomonadati</taxon>
        <taxon>Bacteroidota</taxon>
        <taxon>Flavobacteriia</taxon>
        <taxon>Flavobacteriales</taxon>
        <taxon>Flavobacteriaceae</taxon>
        <taxon>Flavobacterium</taxon>
    </lineage>
</organism>
<gene>
    <name evidence="3" type="ORF">Q765_01305</name>
</gene>
<evidence type="ECO:0000313" key="3">
    <source>
        <dbReference type="EMBL" id="KGO88573.1"/>
    </source>
</evidence>
<dbReference type="Gene3D" id="2.30.42.10">
    <property type="match status" value="1"/>
</dbReference>
<reference evidence="3 4" key="1">
    <citation type="submission" date="2013-09" db="EMBL/GenBank/DDBJ databases">
        <authorList>
            <person name="Zeng Z."/>
            <person name="Chen C."/>
        </authorList>
    </citation>
    <scope>NUCLEOTIDE SEQUENCE [LARGE SCALE GENOMIC DNA]</scope>
    <source>
        <strain evidence="3 4">WB 3.3-2</strain>
    </source>
</reference>
<keyword evidence="4" id="KW-1185">Reference proteome</keyword>
<dbReference type="PANTHER" id="PTHR11261:SF3">
    <property type="entry name" value="RETINOL-BINDING PROTEIN 3"/>
    <property type="match status" value="1"/>
</dbReference>
<sequence>MHTSFKKLTLLTLFATCFTNGVTAQNKYEPVFLEFWTDYKDNYAYFEKQGVDWDKVKAIYQPLVKDITTNEDFIRFLERVTHELHNGHVTLNTNLYTSNRIIPSGEDVFAEKTGNRFFITDVRKGSKAELSGLKPGIEVVKFNGRAITEQLSQFLPKYTNVYDDSMYAYALNMLLAGTYDKQREITIFENGVEKTYLPDQYTINNIMNHNVEYQVLEGNIGYIKINNSLGDNSVINEFDDVLDKLMNTKSLILDLTETPGGGNTTVARGIMGRFTDKALPYQKHRIDEKEYGTVRSWVEYVSPRKTIYKKKLTVMVGHWTGSMGEGIAIGFDAMKRAKIAGTKMAGLLGAIYSFKAKDTNVGYSIPAESMYHVNGTPREDFVPKYLTKNGEETYSKALKLAR</sequence>
<keyword evidence="1" id="KW-0732">Signal</keyword>
<dbReference type="SMART" id="SM00245">
    <property type="entry name" value="TSPc"/>
    <property type="match status" value="1"/>
</dbReference>
<dbReference type="InterPro" id="IPR028204">
    <property type="entry name" value="Tricorn_C1"/>
</dbReference>
<dbReference type="Pfam" id="PF03572">
    <property type="entry name" value="Peptidase_S41"/>
    <property type="match status" value="1"/>
</dbReference>